<gene>
    <name evidence="3" type="ORF">BV056_00533</name>
</gene>
<dbReference type="InterPro" id="IPR050563">
    <property type="entry name" value="4-hydroxybenzoyl-CoA_TE"/>
</dbReference>
<evidence type="ECO:0000256" key="1">
    <source>
        <dbReference type="ARBA" id="ARBA00005953"/>
    </source>
</evidence>
<comment type="caution">
    <text evidence="3">The sequence shown here is derived from an EMBL/GenBank/DDBJ whole genome shotgun (WGS) entry which is preliminary data.</text>
</comment>
<name>A0AB37B3F3_HAEIF</name>
<dbReference type="CDD" id="cd00586">
    <property type="entry name" value="4HBT"/>
    <property type="match status" value="1"/>
</dbReference>
<dbReference type="Gene3D" id="3.10.129.10">
    <property type="entry name" value="Hotdog Thioesterase"/>
    <property type="match status" value="1"/>
</dbReference>
<dbReference type="AlphaFoldDB" id="A0AB37B3F3"/>
<keyword evidence="2" id="KW-0378">Hydrolase</keyword>
<protein>
    <submittedName>
        <fullName evidence="3">Thioesterase superfamily protein</fullName>
    </submittedName>
</protein>
<dbReference type="InterPro" id="IPR029069">
    <property type="entry name" value="HotDog_dom_sf"/>
</dbReference>
<organism evidence="3">
    <name type="scientific">Haemophilus influenzae</name>
    <dbReference type="NCBI Taxonomy" id="727"/>
    <lineage>
        <taxon>Bacteria</taxon>
        <taxon>Pseudomonadati</taxon>
        <taxon>Pseudomonadota</taxon>
        <taxon>Gammaproteobacteria</taxon>
        <taxon>Pasteurellales</taxon>
        <taxon>Pasteurellaceae</taxon>
        <taxon>Haemophilus</taxon>
    </lineage>
</organism>
<dbReference type="GO" id="GO:0047617">
    <property type="term" value="F:fatty acyl-CoA hydrolase activity"/>
    <property type="evidence" value="ECO:0007669"/>
    <property type="project" value="TreeGrafter"/>
</dbReference>
<evidence type="ECO:0000313" key="3">
    <source>
        <dbReference type="EMBL" id="PRJ22695.1"/>
    </source>
</evidence>
<dbReference type="SUPFAM" id="SSF54637">
    <property type="entry name" value="Thioesterase/thiol ester dehydrase-isomerase"/>
    <property type="match status" value="1"/>
</dbReference>
<dbReference type="EMBL" id="NEBD01000053">
    <property type="protein sequence ID" value="PRJ22695.1"/>
    <property type="molecule type" value="Genomic_DNA"/>
</dbReference>
<accession>A0AB37B3F3</accession>
<dbReference type="Pfam" id="PF13279">
    <property type="entry name" value="4HBT_2"/>
    <property type="match status" value="1"/>
</dbReference>
<sequence length="158" mass="18986">MGDNFIYRLFIMKLKKHVYCYDESEYEIPFFDVDSMNIMWHGHYVKYLELARCAFLERINYTYDVMRKNGYGWPIVQLNLKYIRPALFRQKICVQLQLVEYESCARFDYTIIDIATGERLTQGSTTQMAVDINTRETQFQTPLSFRKAVESYMTFQPR</sequence>
<comment type="similarity">
    <text evidence="1">Belongs to the 4-hydroxybenzoyl-CoA thioesterase family.</text>
</comment>
<proteinExistence type="inferred from homology"/>
<dbReference type="PANTHER" id="PTHR31793:SF27">
    <property type="entry name" value="NOVEL THIOESTERASE SUPERFAMILY DOMAIN AND SAPOSIN A-TYPE DOMAIN CONTAINING PROTEIN (0610012H03RIK)"/>
    <property type="match status" value="1"/>
</dbReference>
<evidence type="ECO:0000256" key="2">
    <source>
        <dbReference type="ARBA" id="ARBA00022801"/>
    </source>
</evidence>
<reference evidence="3" key="1">
    <citation type="submission" date="2017-04" db="EMBL/GenBank/DDBJ databases">
        <title>Haemophilus influenzae in COPD genome sequencing project.</title>
        <authorList>
            <person name="Murphy T.F."/>
            <person name="Kong Y."/>
            <person name="Nadendla S."/>
            <person name="Tettelin H."/>
            <person name="Pettigrew M."/>
        </authorList>
    </citation>
    <scope>NUCLEOTIDE SEQUENCE [LARGE SCALE GENOMIC DNA]</scope>
    <source>
        <strain evidence="3">39P1H1</strain>
    </source>
</reference>
<dbReference type="PANTHER" id="PTHR31793">
    <property type="entry name" value="4-HYDROXYBENZOYL-COA THIOESTERASE FAMILY MEMBER"/>
    <property type="match status" value="1"/>
</dbReference>